<organism evidence="2 3">
    <name type="scientific">Shewanella surugensis</name>
    <dbReference type="NCBI Taxonomy" id="212020"/>
    <lineage>
        <taxon>Bacteria</taxon>
        <taxon>Pseudomonadati</taxon>
        <taxon>Pseudomonadota</taxon>
        <taxon>Gammaproteobacteria</taxon>
        <taxon>Alteromonadales</taxon>
        <taxon>Shewanellaceae</taxon>
        <taxon>Shewanella</taxon>
    </lineage>
</organism>
<dbReference type="EMBL" id="JAKIKS010000001">
    <property type="protein sequence ID" value="MCL1123023.1"/>
    <property type="molecule type" value="Genomic_DNA"/>
</dbReference>
<dbReference type="InterPro" id="IPR001173">
    <property type="entry name" value="Glyco_trans_2-like"/>
</dbReference>
<evidence type="ECO:0000259" key="1">
    <source>
        <dbReference type="Pfam" id="PF00535"/>
    </source>
</evidence>
<accession>A0ABT0L5Q4</accession>
<evidence type="ECO:0000313" key="2">
    <source>
        <dbReference type="EMBL" id="MCL1123023.1"/>
    </source>
</evidence>
<dbReference type="Proteomes" id="UP001203423">
    <property type="component" value="Unassembled WGS sequence"/>
</dbReference>
<dbReference type="SUPFAM" id="SSF53448">
    <property type="entry name" value="Nucleotide-diphospho-sugar transferases"/>
    <property type="match status" value="1"/>
</dbReference>
<reference evidence="2 3" key="1">
    <citation type="submission" date="2022-01" db="EMBL/GenBank/DDBJ databases">
        <title>Whole genome-based taxonomy of the Shewanellaceae.</title>
        <authorList>
            <person name="Martin-Rodriguez A.J."/>
        </authorList>
    </citation>
    <scope>NUCLEOTIDE SEQUENCE [LARGE SCALE GENOMIC DNA]</scope>
    <source>
        <strain evidence="2 3">DSM 17177</strain>
    </source>
</reference>
<evidence type="ECO:0000313" key="3">
    <source>
        <dbReference type="Proteomes" id="UP001203423"/>
    </source>
</evidence>
<gene>
    <name evidence="2" type="ORF">L2764_00625</name>
</gene>
<feature type="domain" description="Glycosyltransferase 2-like" evidence="1">
    <location>
        <begin position="7"/>
        <end position="170"/>
    </location>
</feature>
<name>A0ABT0L5Q4_9GAMM</name>
<sequence>MNNSAVSFVLTSCNRFDLLEKTLASFLKFNTYPIAQYIIIEDSHNRDKLAAVLAKFPTVQFTVLLNEQQLGQMKSIDKAYNNVTSEYIFHCEDDWEFYKKGFIEASFKVLDSDDKVVTVWLREQNDTNKHPIEAELFYCDDNATPYQIMQRNYHNPQEWHGFTFNPGLRRLQDYQIFAPIGELGGEYEMSQLYFEHDFKAAIFPKGFVRHIGYHRGIRYKLNQSELTKDLSVYVKKIRAHICQAFRI</sequence>
<dbReference type="Gene3D" id="3.90.550.10">
    <property type="entry name" value="Spore Coat Polysaccharide Biosynthesis Protein SpsA, Chain A"/>
    <property type="match status" value="1"/>
</dbReference>
<dbReference type="RefSeq" id="WP_248938305.1">
    <property type="nucleotide sequence ID" value="NZ_JAKIKS010000001.1"/>
</dbReference>
<proteinExistence type="predicted"/>
<dbReference type="InterPro" id="IPR029044">
    <property type="entry name" value="Nucleotide-diphossugar_trans"/>
</dbReference>
<dbReference type="CDD" id="cd00761">
    <property type="entry name" value="Glyco_tranf_GTA_type"/>
    <property type="match status" value="1"/>
</dbReference>
<protein>
    <submittedName>
        <fullName evidence="2">Glycosyltransferase family 2 protein</fullName>
    </submittedName>
</protein>
<keyword evidence="3" id="KW-1185">Reference proteome</keyword>
<comment type="caution">
    <text evidence="2">The sequence shown here is derived from an EMBL/GenBank/DDBJ whole genome shotgun (WGS) entry which is preliminary data.</text>
</comment>
<dbReference type="Pfam" id="PF00535">
    <property type="entry name" value="Glycos_transf_2"/>
    <property type="match status" value="1"/>
</dbReference>